<evidence type="ECO:0000313" key="9">
    <source>
        <dbReference type="Proteomes" id="UP000887574"/>
    </source>
</evidence>
<dbReference type="InterPro" id="IPR013083">
    <property type="entry name" value="Znf_RING/FYVE/PHD"/>
</dbReference>
<feature type="region of interest" description="Disordered" evidence="6">
    <location>
        <begin position="411"/>
        <end position="446"/>
    </location>
</feature>
<dbReference type="CDD" id="cd16457">
    <property type="entry name" value="RING-H2_BRAP2"/>
    <property type="match status" value="1"/>
</dbReference>
<dbReference type="SUPFAM" id="SSF57850">
    <property type="entry name" value="RING/U-box"/>
    <property type="match status" value="1"/>
</dbReference>
<dbReference type="GO" id="GO:0061630">
    <property type="term" value="F:ubiquitin protein ligase activity"/>
    <property type="evidence" value="ECO:0007669"/>
    <property type="project" value="TreeGrafter"/>
</dbReference>
<evidence type="ECO:0000256" key="1">
    <source>
        <dbReference type="ARBA" id="ARBA00022723"/>
    </source>
</evidence>
<dbReference type="PANTHER" id="PTHR24007">
    <property type="entry name" value="BRCA1-ASSOCIATED PROTEIN"/>
    <property type="match status" value="1"/>
</dbReference>
<dbReference type="Pfam" id="PF07576">
    <property type="entry name" value="BRAP2"/>
    <property type="match status" value="1"/>
</dbReference>
<dbReference type="PANTHER" id="PTHR24007:SF7">
    <property type="entry name" value="BRCA1-ASSOCIATED PROTEIN"/>
    <property type="match status" value="1"/>
</dbReference>
<keyword evidence="1" id="KW-0479">Metal-binding</keyword>
<dbReference type="InterPro" id="IPR001607">
    <property type="entry name" value="Znf_UBP"/>
</dbReference>
<dbReference type="PROSITE" id="PS50089">
    <property type="entry name" value="ZF_RING_2"/>
    <property type="match status" value="1"/>
</dbReference>
<feature type="coiled-coil region" evidence="5">
    <location>
        <begin position="318"/>
        <end position="384"/>
    </location>
</feature>
<dbReference type="Gene3D" id="3.30.40.10">
    <property type="entry name" value="Zinc/RING finger domain, C3HC4 (zinc finger)"/>
    <property type="match status" value="2"/>
</dbReference>
<dbReference type="GO" id="GO:0008270">
    <property type="term" value="F:zinc ion binding"/>
    <property type="evidence" value="ECO:0007669"/>
    <property type="project" value="UniProtKB-KW"/>
</dbReference>
<reference evidence="10" key="1">
    <citation type="submission" date="2022-11" db="UniProtKB">
        <authorList>
            <consortium name="WormBaseParasite"/>
        </authorList>
    </citation>
    <scope>IDENTIFICATION</scope>
</reference>
<dbReference type="GO" id="GO:0005737">
    <property type="term" value="C:cytoplasm"/>
    <property type="evidence" value="ECO:0007669"/>
    <property type="project" value="TreeGrafter"/>
</dbReference>
<sequence length="446" mass="50555">MSSAPTNPLLSGPVIESIPESKKFAYGNPFVEKIGGVLYFYNKSPPDELLIDGCCMLCMIGVPAFFTCRELINFVSSMGKDISQMKIIRDETPNQYMVVITFKLPIHAAEFYEQFNNSEFNSIEAEKCRLLFVKRLEMASEETEESLPCDALAELPTCSVCLERMDDGILTILCNHSFHADCLSKWTDTSCPVCRHTQTPELVPDQCCSDCGKTTDLWMCLICGNIGCGRYAKAHAYNHYESTSHIFTLQVGGKQVWDYASDNFVHRLIQDSTDGKMVEHQGNSLDDRKDNEKIDAIQKMREVAERTAESDKLARLKISHLETDLQATTSENAELKEELSKLTQKKLAKTQSDLEEEKQMAELVRKHKELLLCQKEELESLSKKKISGLEEQISDLMVHFEFQEKLKQEKVTQEELDESQVELKMAESSSSTHKKSHKRGNKKSVG</sequence>
<dbReference type="SMART" id="SM00184">
    <property type="entry name" value="RING"/>
    <property type="match status" value="1"/>
</dbReference>
<evidence type="ECO:0000259" key="7">
    <source>
        <dbReference type="PROSITE" id="PS50089"/>
    </source>
</evidence>
<evidence type="ECO:0000256" key="3">
    <source>
        <dbReference type="ARBA" id="ARBA00022833"/>
    </source>
</evidence>
<keyword evidence="9" id="KW-1185">Reference proteome</keyword>
<evidence type="ECO:0000313" key="10">
    <source>
        <dbReference type="WBParaSite" id="jg6129"/>
    </source>
</evidence>
<keyword evidence="2 4" id="KW-0863">Zinc-finger</keyword>
<dbReference type="SMART" id="SM00290">
    <property type="entry name" value="ZnF_UBP"/>
    <property type="match status" value="1"/>
</dbReference>
<dbReference type="WBParaSite" id="jg6129">
    <property type="protein sequence ID" value="jg6129"/>
    <property type="gene ID" value="jg6129"/>
</dbReference>
<feature type="domain" description="RING-type" evidence="7">
    <location>
        <begin position="158"/>
        <end position="195"/>
    </location>
</feature>
<dbReference type="Proteomes" id="UP000887574">
    <property type="component" value="Unplaced"/>
</dbReference>
<protein>
    <submittedName>
        <fullName evidence="10">BRCA1-associated protein</fullName>
    </submittedName>
</protein>
<evidence type="ECO:0000259" key="8">
    <source>
        <dbReference type="PROSITE" id="PS50271"/>
    </source>
</evidence>
<dbReference type="AlphaFoldDB" id="A0A915EHN2"/>
<dbReference type="GO" id="GO:0007265">
    <property type="term" value="P:Ras protein signal transduction"/>
    <property type="evidence" value="ECO:0007669"/>
    <property type="project" value="TreeGrafter"/>
</dbReference>
<evidence type="ECO:0000256" key="2">
    <source>
        <dbReference type="ARBA" id="ARBA00022771"/>
    </source>
</evidence>
<keyword evidence="5" id="KW-0175">Coiled coil</keyword>
<keyword evidence="3" id="KW-0862">Zinc</keyword>
<dbReference type="PROSITE" id="PS50271">
    <property type="entry name" value="ZF_UBP"/>
    <property type="match status" value="1"/>
</dbReference>
<dbReference type="Pfam" id="PF02148">
    <property type="entry name" value="zf-UBP"/>
    <property type="match status" value="1"/>
</dbReference>
<dbReference type="InterPro" id="IPR011422">
    <property type="entry name" value="BRAP2/ETP1_RRM"/>
</dbReference>
<dbReference type="InterPro" id="IPR001841">
    <property type="entry name" value="Znf_RING"/>
</dbReference>
<evidence type="ECO:0000256" key="4">
    <source>
        <dbReference type="PROSITE-ProRule" id="PRU00502"/>
    </source>
</evidence>
<feature type="domain" description="UBP-type" evidence="8">
    <location>
        <begin position="192"/>
        <end position="284"/>
    </location>
</feature>
<evidence type="ECO:0000256" key="5">
    <source>
        <dbReference type="SAM" id="Coils"/>
    </source>
</evidence>
<name>A0A915EHN2_9BILA</name>
<organism evidence="9 10">
    <name type="scientific">Ditylenchus dipsaci</name>
    <dbReference type="NCBI Taxonomy" id="166011"/>
    <lineage>
        <taxon>Eukaryota</taxon>
        <taxon>Metazoa</taxon>
        <taxon>Ecdysozoa</taxon>
        <taxon>Nematoda</taxon>
        <taxon>Chromadorea</taxon>
        <taxon>Rhabditida</taxon>
        <taxon>Tylenchina</taxon>
        <taxon>Tylenchomorpha</taxon>
        <taxon>Sphaerularioidea</taxon>
        <taxon>Anguinidae</taxon>
        <taxon>Anguininae</taxon>
        <taxon>Ditylenchus</taxon>
    </lineage>
</organism>
<dbReference type="GO" id="GO:0016567">
    <property type="term" value="P:protein ubiquitination"/>
    <property type="evidence" value="ECO:0007669"/>
    <property type="project" value="TreeGrafter"/>
</dbReference>
<evidence type="ECO:0000256" key="6">
    <source>
        <dbReference type="SAM" id="MobiDB-lite"/>
    </source>
</evidence>
<dbReference type="InterPro" id="IPR047243">
    <property type="entry name" value="RING-H2_BRAP2"/>
</dbReference>
<accession>A0A915EHN2</accession>
<feature type="compositionally biased region" description="Basic residues" evidence="6">
    <location>
        <begin position="432"/>
        <end position="446"/>
    </location>
</feature>
<dbReference type="Pfam" id="PF13639">
    <property type="entry name" value="zf-RING_2"/>
    <property type="match status" value="1"/>
</dbReference>
<proteinExistence type="predicted"/>